<feature type="compositionally biased region" description="Basic and acidic residues" evidence="4">
    <location>
        <begin position="103"/>
        <end position="112"/>
    </location>
</feature>
<dbReference type="Gene3D" id="1.25.40.20">
    <property type="entry name" value="Ankyrin repeat-containing domain"/>
    <property type="match status" value="6"/>
</dbReference>
<dbReference type="InterPro" id="IPR036770">
    <property type="entry name" value="Ankyrin_rpt-contain_sf"/>
</dbReference>
<keyword evidence="6" id="KW-1185">Reference proteome</keyword>
<keyword evidence="1" id="KW-0677">Repeat</keyword>
<dbReference type="AlphaFoldDB" id="A0AAE1AHX3"/>
<feature type="repeat" description="ANK" evidence="3">
    <location>
        <begin position="787"/>
        <end position="819"/>
    </location>
</feature>
<dbReference type="PROSITE" id="PS50297">
    <property type="entry name" value="ANK_REP_REGION"/>
    <property type="match status" value="6"/>
</dbReference>
<comment type="caution">
    <text evidence="5">The sequence shown here is derived from an EMBL/GenBank/DDBJ whole genome shotgun (WGS) entry which is preliminary data.</text>
</comment>
<dbReference type="EMBL" id="JAWDGP010001809">
    <property type="protein sequence ID" value="KAK3787973.1"/>
    <property type="molecule type" value="Genomic_DNA"/>
</dbReference>
<dbReference type="Proteomes" id="UP001283361">
    <property type="component" value="Unassembled WGS sequence"/>
</dbReference>
<dbReference type="PANTHER" id="PTHR24123:SF134">
    <property type="entry name" value="PFS DOMAIN-CONTAINING PROTEIN"/>
    <property type="match status" value="1"/>
</dbReference>
<feature type="repeat" description="ANK" evidence="3">
    <location>
        <begin position="754"/>
        <end position="786"/>
    </location>
</feature>
<dbReference type="PROSITE" id="PS50088">
    <property type="entry name" value="ANK_REPEAT"/>
    <property type="match status" value="6"/>
</dbReference>
<dbReference type="InterPro" id="IPR051165">
    <property type="entry name" value="Multifunctional_ANK_Repeat"/>
</dbReference>
<evidence type="ECO:0000256" key="2">
    <source>
        <dbReference type="ARBA" id="ARBA00023043"/>
    </source>
</evidence>
<dbReference type="SMART" id="SM00248">
    <property type="entry name" value="ANK"/>
    <property type="match status" value="15"/>
</dbReference>
<evidence type="ECO:0008006" key="7">
    <source>
        <dbReference type="Google" id="ProtNLM"/>
    </source>
</evidence>
<accession>A0AAE1AHX3</accession>
<dbReference type="Pfam" id="PF00023">
    <property type="entry name" value="Ank"/>
    <property type="match status" value="1"/>
</dbReference>
<dbReference type="PANTHER" id="PTHR24123">
    <property type="entry name" value="ANKYRIN REPEAT-CONTAINING"/>
    <property type="match status" value="1"/>
</dbReference>
<name>A0AAE1AHX3_9GAST</name>
<evidence type="ECO:0000256" key="3">
    <source>
        <dbReference type="PROSITE-ProRule" id="PRU00023"/>
    </source>
</evidence>
<dbReference type="PRINTS" id="PR01415">
    <property type="entry name" value="ANKYRIN"/>
</dbReference>
<protein>
    <recommendedName>
        <fullName evidence="7">ANK_REP_REGION domain-containing protein</fullName>
    </recommendedName>
</protein>
<feature type="repeat" description="ANK" evidence="3">
    <location>
        <begin position="248"/>
        <end position="280"/>
    </location>
</feature>
<feature type="repeat" description="ANK" evidence="3">
    <location>
        <begin position="679"/>
        <end position="712"/>
    </location>
</feature>
<reference evidence="5" key="1">
    <citation type="journal article" date="2023" name="G3 (Bethesda)">
        <title>A reference genome for the long-term kleptoplast-retaining sea slug Elysia crispata morphotype clarki.</title>
        <authorList>
            <person name="Eastman K.E."/>
            <person name="Pendleton A.L."/>
            <person name="Shaikh M.A."/>
            <person name="Suttiyut T."/>
            <person name="Ogas R."/>
            <person name="Tomko P."/>
            <person name="Gavelis G."/>
            <person name="Widhalm J.R."/>
            <person name="Wisecaver J.H."/>
        </authorList>
    </citation>
    <scope>NUCLEOTIDE SEQUENCE</scope>
    <source>
        <strain evidence="5">ECLA1</strain>
    </source>
</reference>
<organism evidence="5 6">
    <name type="scientific">Elysia crispata</name>
    <name type="common">lettuce slug</name>
    <dbReference type="NCBI Taxonomy" id="231223"/>
    <lineage>
        <taxon>Eukaryota</taxon>
        <taxon>Metazoa</taxon>
        <taxon>Spiralia</taxon>
        <taxon>Lophotrochozoa</taxon>
        <taxon>Mollusca</taxon>
        <taxon>Gastropoda</taxon>
        <taxon>Heterobranchia</taxon>
        <taxon>Euthyneura</taxon>
        <taxon>Panpulmonata</taxon>
        <taxon>Sacoglossa</taxon>
        <taxon>Placobranchoidea</taxon>
        <taxon>Plakobranchidae</taxon>
        <taxon>Elysia</taxon>
    </lineage>
</organism>
<evidence type="ECO:0000313" key="5">
    <source>
        <dbReference type="EMBL" id="KAK3787973.1"/>
    </source>
</evidence>
<gene>
    <name evidence="5" type="ORF">RRG08_047580</name>
</gene>
<feature type="repeat" description="ANK" evidence="3">
    <location>
        <begin position="509"/>
        <end position="541"/>
    </location>
</feature>
<keyword evidence="2 3" id="KW-0040">ANK repeat</keyword>
<sequence>MLDGQTKSLKVGVTEELKATKDRDVWKVMIAYATENGNCGIDLSNSLEQSGLHQLENILVLQESKASRLLLNSAGKMDPNKNRPYVRTEYRAKQIKSSPHRYRNSESDEKNRLASQQRMLGINNGNGQGTDVTQDPANIGFAQNIQAADAVGRRGASNSLRKVEESLTRSVDCQVPTVGQKLITAAKTGDLPELNRLLQLQQSGSEHFVVSQDHLNVSLLEACREGRKFIVQKLVRSGAEVNVRGNKRCTTPLHIAAEQGFVDIAAFLLDKDADVDANDHHGNSALILAVNRAGSSDMLNLLLVNRARVEHQNAEGVTALMKAVEVMDIDAIRILMFARSKLKQKNRQDETARDIAVGLGIADVFDSLISETEEHFRHSYLADSRGALTQAALMNQAEAVRILLDCRYLKNEVELKKIYDKSRTENHNTKISTLMVLIKSFCSDAQNEKDLDSAKFEIFKIILGSGVDAGRGQGPLLSWAVIDASEAGIYDLVEVLCKKKKVTVNMSTENHSALMIAAKNGRLDIVKLLLNFGADPRLTNKRMETALKYALSNGHTKCANALLQKNKPSEQCLMRMAEVAMGNGQLESLKFLASQCNINKMSQTLLKEAVLTRDSRFVQFLVDHGADINKTCDRDYTALLVALDRCRDYSCWYKDMNHGLFDMIKFLVGSGARVNGTFSKDSPLVVALKRERDPDVIHFLLDHGADVNEVGDNKGNTPLIAAITGYTSSPGKELLDVLGALLKKGANPNRANRDRDTALHLAACMDNLESIKLLIDAGADLEARNSDGFTPMLRAAKEGQPEVIMLLKDCGANMNAVDKDGKNAVFLSIMSATLDRERKLKLLASDVDEVNTQTSDGQTPLILAADSCDLKAIEILLEAGADPNKINNKKNTALSILLASNQNGSQT</sequence>
<dbReference type="InterPro" id="IPR002110">
    <property type="entry name" value="Ankyrin_rpt"/>
</dbReference>
<feature type="repeat" description="ANK" evidence="3">
    <location>
        <begin position="856"/>
        <end position="888"/>
    </location>
</feature>
<proteinExistence type="predicted"/>
<evidence type="ECO:0000313" key="6">
    <source>
        <dbReference type="Proteomes" id="UP001283361"/>
    </source>
</evidence>
<evidence type="ECO:0000256" key="4">
    <source>
        <dbReference type="SAM" id="MobiDB-lite"/>
    </source>
</evidence>
<feature type="region of interest" description="Disordered" evidence="4">
    <location>
        <begin position="94"/>
        <end position="113"/>
    </location>
</feature>
<dbReference type="SUPFAM" id="SSF48403">
    <property type="entry name" value="Ankyrin repeat"/>
    <property type="match status" value="4"/>
</dbReference>
<evidence type="ECO:0000256" key="1">
    <source>
        <dbReference type="ARBA" id="ARBA00022737"/>
    </source>
</evidence>
<dbReference type="Pfam" id="PF12796">
    <property type="entry name" value="Ank_2"/>
    <property type="match status" value="4"/>
</dbReference>